<dbReference type="RefSeq" id="WP_273845488.1">
    <property type="nucleotide sequence ID" value="NZ_JAQQWT010000013.1"/>
</dbReference>
<organism evidence="2 3">
    <name type="scientific">Halalkalibacter alkalisediminis</name>
    <dbReference type="NCBI Taxonomy" id="935616"/>
    <lineage>
        <taxon>Bacteria</taxon>
        <taxon>Bacillati</taxon>
        <taxon>Bacillota</taxon>
        <taxon>Bacilli</taxon>
        <taxon>Bacillales</taxon>
        <taxon>Bacillaceae</taxon>
        <taxon>Halalkalibacter</taxon>
    </lineage>
</organism>
<dbReference type="Proteomes" id="UP001589833">
    <property type="component" value="Unassembled WGS sequence"/>
</dbReference>
<sequence>MKRFHQLFLFAQIMLIASIVITSLAPVQAEVSDDQKEEACCEHDQAISKELKVHLDFYYELLAEKYAPDQIEKWKEIRVERDLLQKKLKEAKQRGELENGQTVDKTWLDKHAELQNAFNNAVEKRDEDKLKEILPKMFAQYAELNALYKQRLKLDPIS</sequence>
<gene>
    <name evidence="2" type="ORF">ACFFH4_22080</name>
</gene>
<reference evidence="2 3" key="1">
    <citation type="submission" date="2024-09" db="EMBL/GenBank/DDBJ databases">
        <authorList>
            <person name="Sun Q."/>
            <person name="Mori K."/>
        </authorList>
    </citation>
    <scope>NUCLEOTIDE SEQUENCE [LARGE SCALE GENOMIC DNA]</scope>
    <source>
        <strain evidence="2 3">NCAIM B.02301</strain>
    </source>
</reference>
<protein>
    <recommendedName>
        <fullName evidence="4">LTXXQ motif family protein</fullName>
    </recommendedName>
</protein>
<accession>A0ABV6NLM5</accession>
<evidence type="ECO:0000256" key="1">
    <source>
        <dbReference type="SAM" id="SignalP"/>
    </source>
</evidence>
<evidence type="ECO:0000313" key="3">
    <source>
        <dbReference type="Proteomes" id="UP001589833"/>
    </source>
</evidence>
<feature type="chain" id="PRO_5045061509" description="LTXXQ motif family protein" evidence="1">
    <location>
        <begin position="30"/>
        <end position="158"/>
    </location>
</feature>
<feature type="signal peptide" evidence="1">
    <location>
        <begin position="1"/>
        <end position="29"/>
    </location>
</feature>
<evidence type="ECO:0008006" key="4">
    <source>
        <dbReference type="Google" id="ProtNLM"/>
    </source>
</evidence>
<evidence type="ECO:0000313" key="2">
    <source>
        <dbReference type="EMBL" id="MFC0561591.1"/>
    </source>
</evidence>
<proteinExistence type="predicted"/>
<comment type="caution">
    <text evidence="2">The sequence shown here is derived from an EMBL/GenBank/DDBJ whole genome shotgun (WGS) entry which is preliminary data.</text>
</comment>
<keyword evidence="1" id="KW-0732">Signal</keyword>
<keyword evidence="3" id="KW-1185">Reference proteome</keyword>
<dbReference type="EMBL" id="JBHLTR010000077">
    <property type="protein sequence ID" value="MFC0561591.1"/>
    <property type="molecule type" value="Genomic_DNA"/>
</dbReference>
<name>A0ABV6NLM5_9BACI</name>